<dbReference type="SUPFAM" id="SSF52540">
    <property type="entry name" value="P-loop containing nucleoside triphosphate hydrolases"/>
    <property type="match status" value="1"/>
</dbReference>
<evidence type="ECO:0000313" key="3">
    <source>
        <dbReference type="Proteomes" id="UP000777438"/>
    </source>
</evidence>
<dbReference type="AlphaFoldDB" id="A0A9P8VNQ3"/>
<dbReference type="InterPro" id="IPR011990">
    <property type="entry name" value="TPR-like_helical_dom_sf"/>
</dbReference>
<sequence length="831" mass="94140">MAGDDRDHRRDVSHSQFRDNTVIIQGNNRDVHCYPPHQPAPAEAVCVIPYPRNEDMVRRGDLIDRLDKLLPPTPGFHSAALWGLGGSGKTQIALDYAYRRCDNNSECCVFWVHADNEATFTSDYKTIGKKLGVDDRLDGSDLLDAVCSKIGERSKWVMILDNADDLGLFGVGRAQQGLNENLRKHIPHTSQGTLLWTSRDAHIAGTLVGPRRGIEVRSMATGEATTLLARVRDEESTFKEVGVDALLEELQRLPLAISQAGAYIRRMSMSVKEYLSLLAQGKTRWEVLKMSDSDRHRRPEVSNSVLETWRISTERIRVESEMSYRILHMIAYVDSQDIPYDLIAAASRYSMVDEDSTRQATDVEVQQAIMRLKEFSFLSLHRKEDGGRSYEMHKLVQEAIRYGLRVRGPMETALGETAGREGRPENSEAYYSSIALRIVDDLFPVSEGKPWARSEQYMAHAIRVGEWAEVSGTEVDTSGLLSRVSSFLYDQGRWREREPVNERAWGLRRNILGDKHADTISSMADLAATYHAQGRYDEAEGIYQKALDFRREVLGEKHPSTISSMAYLAATYHGQGRYDEDEDISAKVLDLRREVLGEKHPDTIRSMAELATTYHQQGRYSEAEPLHQEALDLRREALGEKHPDTISNMADLATTYHAQGRYDEAEEISVKILDLRREVIGEKHPDTIFSMAELATTYHQQGRYSEAEPLHQEALDLRREVLGEKHPDTISNMADLAATYHNQGRYDEAERLKEQALNFRREVLGDKHPDTISSMAGLAATYHAQGQYDEAEVLHKTALDLRQRILGEDHPHTTQSAMYLASTQKSLQQMR</sequence>
<proteinExistence type="predicted"/>
<dbReference type="InterPro" id="IPR019734">
    <property type="entry name" value="TPR_rpt"/>
</dbReference>
<dbReference type="InterPro" id="IPR027417">
    <property type="entry name" value="P-loop_NTPase"/>
</dbReference>
<dbReference type="PRINTS" id="PR00381">
    <property type="entry name" value="KINESINLIGHT"/>
</dbReference>
<keyword evidence="3" id="KW-1185">Reference proteome</keyword>
<dbReference type="Proteomes" id="UP000777438">
    <property type="component" value="Unassembled WGS sequence"/>
</dbReference>
<dbReference type="Pfam" id="PF13424">
    <property type="entry name" value="TPR_12"/>
    <property type="match status" value="3"/>
</dbReference>
<dbReference type="OrthoDB" id="5986190at2759"/>
<dbReference type="EMBL" id="JAGPYM010000073">
    <property type="protein sequence ID" value="KAH6869396.1"/>
    <property type="molecule type" value="Genomic_DNA"/>
</dbReference>
<evidence type="ECO:0008006" key="4">
    <source>
        <dbReference type="Google" id="ProtNLM"/>
    </source>
</evidence>
<dbReference type="PANTHER" id="PTHR46082">
    <property type="entry name" value="ATP/GTP-BINDING PROTEIN-RELATED"/>
    <property type="match status" value="1"/>
</dbReference>
<evidence type="ECO:0000256" key="1">
    <source>
        <dbReference type="PROSITE-ProRule" id="PRU00339"/>
    </source>
</evidence>
<feature type="repeat" description="TPR" evidence="1">
    <location>
        <begin position="520"/>
        <end position="553"/>
    </location>
</feature>
<accession>A0A9P8VNQ3</accession>
<dbReference type="Gene3D" id="3.40.50.300">
    <property type="entry name" value="P-loop containing nucleotide triphosphate hydrolases"/>
    <property type="match status" value="1"/>
</dbReference>
<evidence type="ECO:0000313" key="2">
    <source>
        <dbReference type="EMBL" id="KAH6869396.1"/>
    </source>
</evidence>
<dbReference type="InterPro" id="IPR053137">
    <property type="entry name" value="NLR-like"/>
</dbReference>
<dbReference type="PANTHER" id="PTHR46082:SF6">
    <property type="entry name" value="AAA+ ATPASE DOMAIN-CONTAINING PROTEIN-RELATED"/>
    <property type="match status" value="1"/>
</dbReference>
<dbReference type="PROSITE" id="PS50005">
    <property type="entry name" value="TPR"/>
    <property type="match status" value="2"/>
</dbReference>
<feature type="repeat" description="TPR" evidence="1">
    <location>
        <begin position="604"/>
        <end position="637"/>
    </location>
</feature>
<gene>
    <name evidence="2" type="ORF">B0T10DRAFT_594738</name>
</gene>
<name>A0A9P8VNQ3_9HYPO</name>
<keyword evidence="1" id="KW-0802">TPR repeat</keyword>
<reference evidence="2 3" key="1">
    <citation type="journal article" date="2021" name="Nat. Commun.">
        <title>Genetic determinants of endophytism in the Arabidopsis root mycobiome.</title>
        <authorList>
            <person name="Mesny F."/>
            <person name="Miyauchi S."/>
            <person name="Thiergart T."/>
            <person name="Pickel B."/>
            <person name="Atanasova L."/>
            <person name="Karlsson M."/>
            <person name="Huettel B."/>
            <person name="Barry K.W."/>
            <person name="Haridas S."/>
            <person name="Chen C."/>
            <person name="Bauer D."/>
            <person name="Andreopoulos W."/>
            <person name="Pangilinan J."/>
            <person name="LaButti K."/>
            <person name="Riley R."/>
            <person name="Lipzen A."/>
            <person name="Clum A."/>
            <person name="Drula E."/>
            <person name="Henrissat B."/>
            <person name="Kohler A."/>
            <person name="Grigoriev I.V."/>
            <person name="Martin F.M."/>
            <person name="Hacquard S."/>
        </authorList>
    </citation>
    <scope>NUCLEOTIDE SEQUENCE [LARGE SCALE GENOMIC DNA]</scope>
    <source>
        <strain evidence="2 3">MPI-CAGE-CH-0241</strain>
    </source>
</reference>
<dbReference type="Pfam" id="PF13374">
    <property type="entry name" value="TPR_10"/>
    <property type="match status" value="2"/>
</dbReference>
<dbReference type="Gene3D" id="1.25.40.10">
    <property type="entry name" value="Tetratricopeptide repeat domain"/>
    <property type="match status" value="2"/>
</dbReference>
<comment type="caution">
    <text evidence="2">The sequence shown here is derived from an EMBL/GenBank/DDBJ whole genome shotgun (WGS) entry which is preliminary data.</text>
</comment>
<organism evidence="2 3">
    <name type="scientific">Thelonectria olida</name>
    <dbReference type="NCBI Taxonomy" id="1576542"/>
    <lineage>
        <taxon>Eukaryota</taxon>
        <taxon>Fungi</taxon>
        <taxon>Dikarya</taxon>
        <taxon>Ascomycota</taxon>
        <taxon>Pezizomycotina</taxon>
        <taxon>Sordariomycetes</taxon>
        <taxon>Hypocreomycetidae</taxon>
        <taxon>Hypocreales</taxon>
        <taxon>Nectriaceae</taxon>
        <taxon>Thelonectria</taxon>
    </lineage>
</organism>
<dbReference type="SMART" id="SM00028">
    <property type="entry name" value="TPR"/>
    <property type="match status" value="6"/>
</dbReference>
<dbReference type="SUPFAM" id="SSF48452">
    <property type="entry name" value="TPR-like"/>
    <property type="match status" value="3"/>
</dbReference>
<protein>
    <recommendedName>
        <fullName evidence="4">Kinesin light chain</fullName>
    </recommendedName>
</protein>